<keyword evidence="2" id="KW-1185">Reference proteome</keyword>
<feature type="non-terminal residue" evidence="1">
    <location>
        <position position="1"/>
    </location>
</feature>
<sequence length="80" mass="9608">LTRPLARITISYDRHSEHVFIDTLSFENLQTLDSYTNNNNNNNNNDYVSFYCRFRLLPEKRTLFQTKIVRVTRVQASYLF</sequence>
<reference evidence="1" key="1">
    <citation type="submission" date="2021-02" db="EMBL/GenBank/DDBJ databases">
        <authorList>
            <person name="Nowell W R."/>
        </authorList>
    </citation>
    <scope>NUCLEOTIDE SEQUENCE</scope>
</reference>
<comment type="caution">
    <text evidence="1">The sequence shown here is derived from an EMBL/GenBank/DDBJ whole genome shotgun (WGS) entry which is preliminary data.</text>
</comment>
<evidence type="ECO:0000313" key="2">
    <source>
        <dbReference type="Proteomes" id="UP000663873"/>
    </source>
</evidence>
<proteinExistence type="predicted"/>
<dbReference type="AlphaFoldDB" id="A0A821W2U6"/>
<protein>
    <submittedName>
        <fullName evidence="1">Uncharacterized protein</fullName>
    </submittedName>
</protein>
<accession>A0A821W2U6</accession>
<organism evidence="1 2">
    <name type="scientific">Rotaria socialis</name>
    <dbReference type="NCBI Taxonomy" id="392032"/>
    <lineage>
        <taxon>Eukaryota</taxon>
        <taxon>Metazoa</taxon>
        <taxon>Spiralia</taxon>
        <taxon>Gnathifera</taxon>
        <taxon>Rotifera</taxon>
        <taxon>Eurotatoria</taxon>
        <taxon>Bdelloidea</taxon>
        <taxon>Philodinida</taxon>
        <taxon>Philodinidae</taxon>
        <taxon>Rotaria</taxon>
    </lineage>
</organism>
<dbReference type="EMBL" id="CAJOBP010081889">
    <property type="protein sequence ID" value="CAF4917524.1"/>
    <property type="molecule type" value="Genomic_DNA"/>
</dbReference>
<feature type="non-terminal residue" evidence="1">
    <location>
        <position position="80"/>
    </location>
</feature>
<evidence type="ECO:0000313" key="1">
    <source>
        <dbReference type="EMBL" id="CAF4917524.1"/>
    </source>
</evidence>
<dbReference type="Proteomes" id="UP000663873">
    <property type="component" value="Unassembled WGS sequence"/>
</dbReference>
<gene>
    <name evidence="1" type="ORF">UJA718_LOCUS46261</name>
</gene>
<name>A0A821W2U6_9BILA</name>